<keyword evidence="1" id="KW-0175">Coiled coil</keyword>
<gene>
    <name evidence="3" type="primary">LOC111086979</name>
</gene>
<sequence>MECISFLVATLEQIKEKCPLSYSLPGNQYSCRTKFKKVVDVLCSTKKVKENDSDEIVKEYSNFLENIPCVASEKFTAFSVNNDRVDELLAGLLKDDENYAKFWNAVQILVLLSHGQADVEDGFSVNKEVEVENLHEQLLVTQRLVCDYVVKEGGVTKVPITNALPISAVMSRQKYNIYLETEREKMKTEAQQRKRKNVLEEIEAIKKKKLRLNQDILSLTKSADDLAEKTGNLILVVKEEVQRKNNRN</sequence>
<dbReference type="GeneID" id="111086979"/>
<evidence type="ECO:0000313" key="2">
    <source>
        <dbReference type="Proteomes" id="UP000694941"/>
    </source>
</evidence>
<evidence type="ECO:0000256" key="1">
    <source>
        <dbReference type="SAM" id="Coils"/>
    </source>
</evidence>
<evidence type="ECO:0000313" key="3">
    <source>
        <dbReference type="RefSeq" id="XP_022247680.1"/>
    </source>
</evidence>
<name>A0ABM1SVM4_LIMPO</name>
<keyword evidence="2" id="KW-1185">Reference proteome</keyword>
<organism evidence="2 3">
    <name type="scientific">Limulus polyphemus</name>
    <name type="common">Atlantic horseshoe crab</name>
    <dbReference type="NCBI Taxonomy" id="6850"/>
    <lineage>
        <taxon>Eukaryota</taxon>
        <taxon>Metazoa</taxon>
        <taxon>Ecdysozoa</taxon>
        <taxon>Arthropoda</taxon>
        <taxon>Chelicerata</taxon>
        <taxon>Merostomata</taxon>
        <taxon>Xiphosura</taxon>
        <taxon>Limulidae</taxon>
        <taxon>Limulus</taxon>
    </lineage>
</organism>
<protein>
    <submittedName>
        <fullName evidence="3">Uncharacterized protein LOC111086979</fullName>
    </submittedName>
</protein>
<dbReference type="RefSeq" id="XP_022247680.1">
    <property type="nucleotide sequence ID" value="XM_022391972.1"/>
</dbReference>
<feature type="coiled-coil region" evidence="1">
    <location>
        <begin position="188"/>
        <end position="215"/>
    </location>
</feature>
<proteinExistence type="predicted"/>
<reference evidence="3" key="1">
    <citation type="submission" date="2025-08" db="UniProtKB">
        <authorList>
            <consortium name="RefSeq"/>
        </authorList>
    </citation>
    <scope>IDENTIFICATION</scope>
    <source>
        <tissue evidence="3">Muscle</tissue>
    </source>
</reference>
<accession>A0ABM1SVM4</accession>
<dbReference type="Proteomes" id="UP000694941">
    <property type="component" value="Unplaced"/>
</dbReference>